<sequence length="126" mass="14466">MLFDIIKERICITVTGGETMEQNLIKITTTFHNTWLVSQKKDTFSEENDILFGDTLRLSISKNDSYFFSEAIALTYNKEILSREMPTDSEIEFFDYMKMAEEKMFSKSLAAKYGVQAYVTPGPTAD</sequence>
<dbReference type="AlphaFoldDB" id="A0AA91G9B3"/>
<accession>A0AA91G9B3</accession>
<gene>
    <name evidence="1" type="ORF">RV15_GL001464</name>
</gene>
<name>A0AA91G9B3_9ENTE</name>
<organism evidence="1 2">
    <name type="scientific">Enterococcus silesiacus</name>
    <dbReference type="NCBI Taxonomy" id="332949"/>
    <lineage>
        <taxon>Bacteria</taxon>
        <taxon>Bacillati</taxon>
        <taxon>Bacillota</taxon>
        <taxon>Bacilli</taxon>
        <taxon>Lactobacillales</taxon>
        <taxon>Enterococcaceae</taxon>
        <taxon>Enterococcus</taxon>
    </lineage>
</organism>
<reference evidence="1 2" key="1">
    <citation type="submission" date="2014-12" db="EMBL/GenBank/DDBJ databases">
        <title>Draft genome sequences of 29 type strains of Enterococci.</title>
        <authorList>
            <person name="Zhong Z."/>
            <person name="Sun Z."/>
            <person name="Liu W."/>
            <person name="Zhang W."/>
            <person name="Zhang H."/>
        </authorList>
    </citation>
    <scope>NUCLEOTIDE SEQUENCE [LARGE SCALE GENOMIC DNA]</scope>
    <source>
        <strain evidence="1 2">DSM 22801</strain>
    </source>
</reference>
<proteinExistence type="predicted"/>
<evidence type="ECO:0000313" key="2">
    <source>
        <dbReference type="Proteomes" id="UP000183039"/>
    </source>
</evidence>
<dbReference type="EMBL" id="JXLC01000020">
    <property type="protein sequence ID" value="OJG90200.1"/>
    <property type="molecule type" value="Genomic_DNA"/>
</dbReference>
<evidence type="ECO:0000313" key="1">
    <source>
        <dbReference type="EMBL" id="OJG90200.1"/>
    </source>
</evidence>
<dbReference type="Proteomes" id="UP000183039">
    <property type="component" value="Unassembled WGS sequence"/>
</dbReference>
<comment type="caution">
    <text evidence="1">The sequence shown here is derived from an EMBL/GenBank/DDBJ whole genome shotgun (WGS) entry which is preliminary data.</text>
</comment>
<protein>
    <submittedName>
        <fullName evidence="1">Uncharacterized protein</fullName>
    </submittedName>
</protein>